<gene>
    <name evidence="1" type="ORF">HC031_07710</name>
</gene>
<dbReference type="Gene3D" id="1.10.287.1060">
    <property type="entry name" value="ESAT-6-like"/>
    <property type="match status" value="1"/>
</dbReference>
<organism evidence="1 2">
    <name type="scientific">Planosporangium thailandense</name>
    <dbReference type="NCBI Taxonomy" id="765197"/>
    <lineage>
        <taxon>Bacteria</taxon>
        <taxon>Bacillati</taxon>
        <taxon>Actinomycetota</taxon>
        <taxon>Actinomycetes</taxon>
        <taxon>Micromonosporales</taxon>
        <taxon>Micromonosporaceae</taxon>
        <taxon>Planosporangium</taxon>
    </lineage>
</organism>
<comment type="caution">
    <text evidence="1">The sequence shown here is derived from an EMBL/GenBank/DDBJ whole genome shotgun (WGS) entry which is preliminary data.</text>
</comment>
<dbReference type="EMBL" id="JAATVY010000004">
    <property type="protein sequence ID" value="NJC69605.1"/>
    <property type="molecule type" value="Genomic_DNA"/>
</dbReference>
<dbReference type="Proteomes" id="UP000722989">
    <property type="component" value="Unassembled WGS sequence"/>
</dbReference>
<dbReference type="RefSeq" id="WP_167924528.1">
    <property type="nucleotide sequence ID" value="NZ_JAATVY010000004.1"/>
</dbReference>
<proteinExistence type="predicted"/>
<evidence type="ECO:0000313" key="1">
    <source>
        <dbReference type="EMBL" id="NJC69605.1"/>
    </source>
</evidence>
<sequence length="418" mass="43823">MRIGGDIGGLRAVAASLTGVVGEVSDTGEYLSKRVDQLVGDAGWSGAAAEEFKGAWEQDAAALVEIASCTRIAGRCLAELADALDTAQRQLDHAVAAAKAAGMPFTADDQPINGPYVGPAADAATQFSVAAQAAFEAAKQARETAIEELHDIAAAIHGDGTSFLKAADAAALAAALKGYYALPNELSEIAQGELDEFNRRYKATQYERKHSTAGSKAKAELTEQLKQMRAERKLLQTDAEVAEKFADRFKAGRLLGSSVGDIADSMGVLSDGSKLSRVLDGLPAVDIVVGAFATWAQAKEDHEKGWSWTHAIIADGGSNAAAIGAGLATDCIPGAGPFLAPAVSYGVGAWTYEAAHEGHWTEHIHEDGVAVGTAEGLWDTTKATWENDGYGMFKKVESDVQHPVDAAKSLWHGVKNLF</sequence>
<accession>A0ABX0XWJ6</accession>
<dbReference type="SUPFAM" id="SSF140453">
    <property type="entry name" value="EsxAB dimer-like"/>
    <property type="match status" value="1"/>
</dbReference>
<name>A0ABX0XWJ6_9ACTN</name>
<reference evidence="1 2" key="1">
    <citation type="submission" date="2020-03" db="EMBL/GenBank/DDBJ databases">
        <title>WGS of the type strain of Planosporangium spp.</title>
        <authorList>
            <person name="Thawai C."/>
        </authorList>
    </citation>
    <scope>NUCLEOTIDE SEQUENCE [LARGE SCALE GENOMIC DNA]</scope>
    <source>
        <strain evidence="1 2">TBRC 5610</strain>
    </source>
</reference>
<protein>
    <submittedName>
        <fullName evidence="1">WXG100 family type VII secretion target</fullName>
    </submittedName>
</protein>
<keyword evidence="2" id="KW-1185">Reference proteome</keyword>
<evidence type="ECO:0000313" key="2">
    <source>
        <dbReference type="Proteomes" id="UP000722989"/>
    </source>
</evidence>
<dbReference type="InterPro" id="IPR036689">
    <property type="entry name" value="ESAT-6-like_sf"/>
</dbReference>